<feature type="non-terminal residue" evidence="2">
    <location>
        <position position="1"/>
    </location>
</feature>
<feature type="region of interest" description="Disordered" evidence="1">
    <location>
        <begin position="51"/>
        <end position="92"/>
    </location>
</feature>
<reference evidence="2" key="1">
    <citation type="submission" date="2019-12" db="EMBL/GenBank/DDBJ databases">
        <authorList>
            <person name="Scholes J."/>
        </authorList>
    </citation>
    <scope>NUCLEOTIDE SEQUENCE</scope>
</reference>
<feature type="non-terminal residue" evidence="2">
    <location>
        <position position="325"/>
    </location>
</feature>
<evidence type="ECO:0000313" key="3">
    <source>
        <dbReference type="Proteomes" id="UP001153555"/>
    </source>
</evidence>
<dbReference type="EMBL" id="CACSLK010000984">
    <property type="protein sequence ID" value="CAA0806588.1"/>
    <property type="molecule type" value="Genomic_DNA"/>
</dbReference>
<evidence type="ECO:0000313" key="2">
    <source>
        <dbReference type="EMBL" id="CAA0806588.1"/>
    </source>
</evidence>
<gene>
    <name evidence="2" type="ORF">SHERM_09477</name>
</gene>
<proteinExistence type="predicted"/>
<dbReference type="AlphaFoldDB" id="A0A9N7MK96"/>
<evidence type="ECO:0000256" key="1">
    <source>
        <dbReference type="SAM" id="MobiDB-lite"/>
    </source>
</evidence>
<name>A0A9N7MK96_STRHE</name>
<protein>
    <submittedName>
        <fullName evidence="2">Uncharacterized protein</fullName>
    </submittedName>
</protein>
<sequence length="325" mass="36750">ASCFCDRCLKPNSLFRWTLCQNKSSNFQEFLARAQQKIIAEESISVPNFSFTPKELTPDGDNKKKNNKKIPNSKFGKIQFGGPSKGDSGDPEVRMAKKQYAEDRKLGYQNVYTAGAATIFEELKGKGIIPDPRPIRTPEDQLDKSKYCAYHKSPDHNTDECLSLLSVLLRLIENPQVKRFAKNSNFKCKTRPTVVLDDDDDEAEINPKRVRPGDKEVFMLTPEESTNKMVKQTQFDFSSTYGDFIPRVNTNDGRPPLSRRQAKAYARGAYYLGKRVVTTDLRDTINSRNCPITFTADDANLFAHPHTDALIVTAQIGHIPVHRIL</sequence>
<comment type="caution">
    <text evidence="2">The sequence shown here is derived from an EMBL/GenBank/DDBJ whole genome shotgun (WGS) entry which is preliminary data.</text>
</comment>
<dbReference type="Proteomes" id="UP001153555">
    <property type="component" value="Unassembled WGS sequence"/>
</dbReference>
<accession>A0A9N7MK96</accession>
<keyword evidence="3" id="KW-1185">Reference proteome</keyword>
<organism evidence="2 3">
    <name type="scientific">Striga hermonthica</name>
    <name type="common">Purple witchweed</name>
    <name type="synonym">Buchnera hermonthica</name>
    <dbReference type="NCBI Taxonomy" id="68872"/>
    <lineage>
        <taxon>Eukaryota</taxon>
        <taxon>Viridiplantae</taxon>
        <taxon>Streptophyta</taxon>
        <taxon>Embryophyta</taxon>
        <taxon>Tracheophyta</taxon>
        <taxon>Spermatophyta</taxon>
        <taxon>Magnoliopsida</taxon>
        <taxon>eudicotyledons</taxon>
        <taxon>Gunneridae</taxon>
        <taxon>Pentapetalae</taxon>
        <taxon>asterids</taxon>
        <taxon>lamiids</taxon>
        <taxon>Lamiales</taxon>
        <taxon>Orobanchaceae</taxon>
        <taxon>Buchnereae</taxon>
        <taxon>Striga</taxon>
    </lineage>
</organism>